<dbReference type="STRING" id="94624.Bpet2265"/>
<dbReference type="PANTHER" id="PTHR36438">
    <property type="entry name" value="IRON-SULFUR CLUSTER REPAIR PROTEIN YTFE"/>
    <property type="match status" value="1"/>
</dbReference>
<keyword evidence="3" id="KW-0479">Metal-binding</keyword>
<dbReference type="KEGG" id="bpt:Bpet2265"/>
<dbReference type="EMBL" id="AM902716">
    <property type="protein sequence ID" value="CAP42608.1"/>
    <property type="molecule type" value="Genomic_DNA"/>
</dbReference>
<keyword evidence="4" id="KW-0408">Iron</keyword>
<dbReference type="eggNOG" id="COG2846">
    <property type="taxonomic scope" value="Bacteria"/>
</dbReference>
<evidence type="ECO:0000256" key="2">
    <source>
        <dbReference type="ARBA" id="ARBA00022490"/>
    </source>
</evidence>
<accession>A9ILP3</accession>
<keyword evidence="2" id="KW-0963">Cytoplasm</keyword>
<dbReference type="GO" id="GO:0005737">
    <property type="term" value="C:cytoplasm"/>
    <property type="evidence" value="ECO:0007669"/>
    <property type="project" value="UniProtKB-SubCell"/>
</dbReference>
<keyword evidence="8" id="KW-1185">Reference proteome</keyword>
<name>A9ILP3_BORPD</name>
<evidence type="ECO:0000259" key="6">
    <source>
        <dbReference type="Pfam" id="PF01814"/>
    </source>
</evidence>
<feature type="region of interest" description="Disordered" evidence="5">
    <location>
        <begin position="1"/>
        <end position="20"/>
    </location>
</feature>
<comment type="subcellular location">
    <subcellularLocation>
        <location evidence="1">Cytoplasm</location>
    </subcellularLocation>
</comment>
<organism evidence="7 8">
    <name type="scientific">Bordetella petrii (strain ATCC BAA-461 / DSM 12804 / CCUG 43448 / CIP 107267 / Se-1111R)</name>
    <dbReference type="NCBI Taxonomy" id="340100"/>
    <lineage>
        <taxon>Bacteria</taxon>
        <taxon>Pseudomonadati</taxon>
        <taxon>Pseudomonadota</taxon>
        <taxon>Betaproteobacteria</taxon>
        <taxon>Burkholderiales</taxon>
        <taxon>Alcaligenaceae</taxon>
        <taxon>Bordetella</taxon>
    </lineage>
</organism>
<dbReference type="Pfam" id="PF01814">
    <property type="entry name" value="Hemerythrin"/>
    <property type="match status" value="1"/>
</dbReference>
<dbReference type="PANTHER" id="PTHR36438:SF1">
    <property type="entry name" value="IRON-SULFUR CLUSTER REPAIR PROTEIN YTFE"/>
    <property type="match status" value="1"/>
</dbReference>
<evidence type="ECO:0000256" key="1">
    <source>
        <dbReference type="ARBA" id="ARBA00004496"/>
    </source>
</evidence>
<dbReference type="InterPro" id="IPR012312">
    <property type="entry name" value="Hemerythrin-like"/>
</dbReference>
<dbReference type="InterPro" id="IPR019903">
    <property type="entry name" value="RIC_family"/>
</dbReference>
<evidence type="ECO:0000256" key="5">
    <source>
        <dbReference type="SAM" id="MobiDB-lite"/>
    </source>
</evidence>
<dbReference type="AlphaFoldDB" id="A9ILP3"/>
<protein>
    <recommendedName>
        <fullName evidence="6">Hemerythrin-like domain-containing protein</fullName>
    </recommendedName>
</protein>
<evidence type="ECO:0000256" key="4">
    <source>
        <dbReference type="ARBA" id="ARBA00023004"/>
    </source>
</evidence>
<evidence type="ECO:0000313" key="8">
    <source>
        <dbReference type="Proteomes" id="UP000001225"/>
    </source>
</evidence>
<dbReference type="Proteomes" id="UP000001225">
    <property type="component" value="Chromosome"/>
</dbReference>
<gene>
    <name evidence="7" type="ordered locus">Bpet2265</name>
</gene>
<sequence length="174" mass="19637">MSPHAAPTQAATPTAPADWHEAPLSQLIDHILQRYHERHRQQLPEAIRLAIKVEQVHASHASCPHGLAEHLHSMLQELDSHMRKEEQVLFPLIAQGSGAMTGGPITMMRMEHDQHAQDLAQLDKLTSRLELPQDACNTWRELYAQLRAFQQDLVDHIRLENTVLFPNALAGRPA</sequence>
<feature type="domain" description="Hemerythrin-like" evidence="6">
    <location>
        <begin position="28"/>
        <end position="166"/>
    </location>
</feature>
<reference evidence="7 8" key="1">
    <citation type="journal article" date="2008" name="BMC Genomics">
        <title>The missing link: Bordetella petrii is endowed with both the metabolic versatility of environmental bacteria and virulence traits of pathogenic Bordetellae.</title>
        <authorList>
            <person name="Gross R."/>
            <person name="Guzman C.A."/>
            <person name="Sebaihia M."/>
            <person name="Martins Dos Santos V.A."/>
            <person name="Pieper D.H."/>
            <person name="Koebnik R."/>
            <person name="Lechner M."/>
            <person name="Bartels D."/>
            <person name="Buhrmester J."/>
            <person name="Choudhuri J.V."/>
            <person name="Ebensen T."/>
            <person name="Gaigalat L."/>
            <person name="Herrmann S."/>
            <person name="Khachane A.N."/>
            <person name="Larisch C."/>
            <person name="Link S."/>
            <person name="Linke B."/>
            <person name="Meyer F."/>
            <person name="Mormann S."/>
            <person name="Nakunst D."/>
            <person name="Rueckert C."/>
            <person name="Schneiker-Bekel S."/>
            <person name="Schulze K."/>
            <person name="Vorhoelter F.J."/>
            <person name="Yevsa T."/>
            <person name="Engle J.T."/>
            <person name="Goldman W.E."/>
            <person name="Puehler A."/>
            <person name="Goebel U.B."/>
            <person name="Goesmann A."/>
            <person name="Bloecker H."/>
            <person name="Kaiser O."/>
            <person name="Martinez-Arias R."/>
        </authorList>
    </citation>
    <scope>NUCLEOTIDE SEQUENCE [LARGE SCALE GENOMIC DNA]</scope>
    <source>
        <strain evidence="8">ATCC BAA-461 / DSM 12804 / CCUG 43448 / CIP 107267 / Se-1111R</strain>
    </source>
</reference>
<proteinExistence type="predicted"/>
<evidence type="ECO:0000256" key="3">
    <source>
        <dbReference type="ARBA" id="ARBA00022723"/>
    </source>
</evidence>
<dbReference type="GO" id="GO:0046872">
    <property type="term" value="F:metal ion binding"/>
    <property type="evidence" value="ECO:0007669"/>
    <property type="project" value="UniProtKB-KW"/>
</dbReference>
<feature type="compositionally biased region" description="Low complexity" evidence="5">
    <location>
        <begin position="1"/>
        <end position="17"/>
    </location>
</feature>
<dbReference type="Gene3D" id="1.20.120.520">
    <property type="entry name" value="nmb1532 protein domain like"/>
    <property type="match status" value="1"/>
</dbReference>
<evidence type="ECO:0000313" key="7">
    <source>
        <dbReference type="EMBL" id="CAP42608.1"/>
    </source>
</evidence>